<proteinExistence type="predicted"/>
<dbReference type="AlphaFoldDB" id="A0A318LF63"/>
<gene>
    <name evidence="1" type="ORF">BA062_37775</name>
</gene>
<name>A0A318LF63_9PSEU</name>
<organism evidence="1 2">
    <name type="scientific">Prauserella flavalba</name>
    <dbReference type="NCBI Taxonomy" id="1477506"/>
    <lineage>
        <taxon>Bacteria</taxon>
        <taxon>Bacillati</taxon>
        <taxon>Actinomycetota</taxon>
        <taxon>Actinomycetes</taxon>
        <taxon>Pseudonocardiales</taxon>
        <taxon>Pseudonocardiaceae</taxon>
        <taxon>Prauserella</taxon>
    </lineage>
</organism>
<protein>
    <submittedName>
        <fullName evidence="1">Uncharacterized protein</fullName>
    </submittedName>
</protein>
<dbReference type="Proteomes" id="UP000247892">
    <property type="component" value="Unassembled WGS sequence"/>
</dbReference>
<reference evidence="1 2" key="1">
    <citation type="submission" date="2016-07" db="EMBL/GenBank/DDBJ databases">
        <title>Draft genome sequence of Prauserella sp. YIM 121212, isolated from alkaline soil.</title>
        <authorList>
            <person name="Ruckert C."/>
            <person name="Albersmeier A."/>
            <person name="Jiang C.-L."/>
            <person name="Jiang Y."/>
            <person name="Kalinowski J."/>
            <person name="Schneider O."/>
            <person name="Winkler A."/>
            <person name="Zotchev S.B."/>
        </authorList>
    </citation>
    <scope>NUCLEOTIDE SEQUENCE [LARGE SCALE GENOMIC DNA]</scope>
    <source>
        <strain evidence="1 2">YIM 121212</strain>
    </source>
</reference>
<sequence length="90" mass="10026">MSELPKILTAQLPTEPEPGAVVVTSNGLAWQRRVDADDAPRWNHPHDFNRWFPAGLYDQHRALSWPLLLALSGPVTLVHVPAATPPHHDQ</sequence>
<accession>A0A318LF63</accession>
<keyword evidence="2" id="KW-1185">Reference proteome</keyword>
<dbReference type="EMBL" id="MASU01000028">
    <property type="protein sequence ID" value="PXY17362.1"/>
    <property type="molecule type" value="Genomic_DNA"/>
</dbReference>
<evidence type="ECO:0000313" key="1">
    <source>
        <dbReference type="EMBL" id="PXY17362.1"/>
    </source>
</evidence>
<comment type="caution">
    <text evidence="1">The sequence shown here is derived from an EMBL/GenBank/DDBJ whole genome shotgun (WGS) entry which is preliminary data.</text>
</comment>
<evidence type="ECO:0000313" key="2">
    <source>
        <dbReference type="Proteomes" id="UP000247892"/>
    </source>
</evidence>
<dbReference type="RefSeq" id="WP_110344038.1">
    <property type="nucleotide sequence ID" value="NZ_MASU01000028.1"/>
</dbReference>